<dbReference type="VEuPathDB" id="MicrosporidiaDB:H312_02468"/>
<dbReference type="Proteomes" id="UP000030655">
    <property type="component" value="Unassembled WGS sequence"/>
</dbReference>
<protein>
    <submittedName>
        <fullName evidence="1">Uncharacterized protein</fullName>
    </submittedName>
</protein>
<reference evidence="2" key="1">
    <citation type="submission" date="2013-02" db="EMBL/GenBank/DDBJ databases">
        <authorList>
            <consortium name="The Broad Institute Genome Sequencing Platform"/>
            <person name="Cuomo C."/>
            <person name="Becnel J."/>
            <person name="Sanscrainte N."/>
            <person name="Walker B."/>
            <person name="Young S.K."/>
            <person name="Zeng Q."/>
            <person name="Gargeya S."/>
            <person name="Fitzgerald M."/>
            <person name="Haas B."/>
            <person name="Abouelleil A."/>
            <person name="Alvarado L."/>
            <person name="Arachchi H.M."/>
            <person name="Berlin A.M."/>
            <person name="Chapman S.B."/>
            <person name="Dewar J."/>
            <person name="Goldberg J."/>
            <person name="Griggs A."/>
            <person name="Gujja S."/>
            <person name="Hansen M."/>
            <person name="Howarth C."/>
            <person name="Imamovic A."/>
            <person name="Larimer J."/>
            <person name="McCowan C."/>
            <person name="Murphy C."/>
            <person name="Neiman D."/>
            <person name="Pearson M."/>
            <person name="Priest M."/>
            <person name="Roberts A."/>
            <person name="Saif S."/>
            <person name="Shea T."/>
            <person name="Sisk P."/>
            <person name="Sykes S."/>
            <person name="Wortman J."/>
            <person name="Nusbaum C."/>
            <person name="Birren B."/>
        </authorList>
    </citation>
    <scope>NUCLEOTIDE SEQUENCE [LARGE SCALE GENOMIC DNA]</scope>
    <source>
        <strain evidence="2">PRA339</strain>
    </source>
</reference>
<proteinExistence type="predicted"/>
<name>A0A059EZK2_9MICR</name>
<reference evidence="1 2" key="2">
    <citation type="submission" date="2014-03" db="EMBL/GenBank/DDBJ databases">
        <title>The Genome Sequence of Anncaliia algerae insect isolate PRA339.</title>
        <authorList>
            <consortium name="The Broad Institute Genome Sequencing Platform"/>
            <consortium name="The Broad Institute Genome Sequencing Center for Infectious Disease"/>
            <person name="Cuomo C."/>
            <person name="Becnel J."/>
            <person name="Sanscrainte N."/>
            <person name="Walker B."/>
            <person name="Young S.K."/>
            <person name="Zeng Q."/>
            <person name="Gargeya S."/>
            <person name="Fitzgerald M."/>
            <person name="Haas B."/>
            <person name="Abouelleil A."/>
            <person name="Alvarado L."/>
            <person name="Arachchi H.M."/>
            <person name="Berlin A.M."/>
            <person name="Chapman S.B."/>
            <person name="Dewar J."/>
            <person name="Goldberg J."/>
            <person name="Griggs A."/>
            <person name="Gujja S."/>
            <person name="Hansen M."/>
            <person name="Howarth C."/>
            <person name="Imamovic A."/>
            <person name="Larimer J."/>
            <person name="McCowan C."/>
            <person name="Murphy C."/>
            <person name="Neiman D."/>
            <person name="Pearson M."/>
            <person name="Priest M."/>
            <person name="Roberts A."/>
            <person name="Saif S."/>
            <person name="Shea T."/>
            <person name="Sisk P."/>
            <person name="Sykes S."/>
            <person name="Wortman J."/>
            <person name="Nusbaum C."/>
            <person name="Birren B."/>
        </authorList>
    </citation>
    <scope>NUCLEOTIDE SEQUENCE [LARGE SCALE GENOMIC DNA]</scope>
    <source>
        <strain evidence="1 2">PRA339</strain>
    </source>
</reference>
<dbReference type="OrthoDB" id="2197038at2759"/>
<evidence type="ECO:0000313" key="2">
    <source>
        <dbReference type="Proteomes" id="UP000030655"/>
    </source>
</evidence>
<gene>
    <name evidence="1" type="ORF">H312_02468</name>
</gene>
<accession>A0A059EZK2</accession>
<evidence type="ECO:0000313" key="1">
    <source>
        <dbReference type="EMBL" id="KCZ80136.1"/>
    </source>
</evidence>
<keyword evidence="2" id="KW-1185">Reference proteome</keyword>
<dbReference type="HOGENOM" id="CLU_1844603_0_0_1"/>
<dbReference type="EMBL" id="KK365201">
    <property type="protein sequence ID" value="KCZ80136.1"/>
    <property type="molecule type" value="Genomic_DNA"/>
</dbReference>
<dbReference type="AlphaFoldDB" id="A0A059EZK2"/>
<sequence>MKLEILLNEVENLKKVLPNALEVIEVKTCVILKVNHSNSILMLKIFKSNLRIVPSVQTIFEPRLESKLLDDLNNGVKNIKEFSLYPLVLIFYNFIKQNGVMSPITQDDFIKWNKENKLEKKILKGKSGKEFFMQNGEGVTE</sequence>
<organism evidence="1 2">
    <name type="scientific">Anncaliia algerae PRA339</name>
    <dbReference type="NCBI Taxonomy" id="1288291"/>
    <lineage>
        <taxon>Eukaryota</taxon>
        <taxon>Fungi</taxon>
        <taxon>Fungi incertae sedis</taxon>
        <taxon>Microsporidia</taxon>
        <taxon>Tubulinosematoidea</taxon>
        <taxon>Tubulinosematidae</taxon>
        <taxon>Anncaliia</taxon>
    </lineage>
</organism>